<sequence length="299" mass="33485">MEEVENNTEINTFSNQNSSDTAVPFSIPRIIGISSGAVALCSIVFSIVIIVLLLRKSNGNFFKWKAFDRFTMYTVVCDLIFYAVLVAFIVHAGVQKETFNSSVSRLSCNVHGVLILEFGFCQLIFSVIMTVYVFNLVTKNRHISLGRFDFKLICPSFGIPLVILVTAALFGHVVQNMTYCGLNEERGFLTWHFITYFLVILLSVVIIAVLYMTMWIIVMKQTTIISTTLQQASAVNTKRLAMRLSLYIVVNAIQFGGSVVEGLWISFEEPPLIVRYVHMFAGVAAGTLNGIVYLTVRRV</sequence>
<keyword evidence="4 5" id="KW-0472">Membrane</keyword>
<evidence type="ECO:0000256" key="5">
    <source>
        <dbReference type="SAM" id="Phobius"/>
    </source>
</evidence>
<dbReference type="GO" id="GO:0004930">
    <property type="term" value="F:G protein-coupled receptor activity"/>
    <property type="evidence" value="ECO:0007669"/>
    <property type="project" value="TreeGrafter"/>
</dbReference>
<evidence type="ECO:0000256" key="3">
    <source>
        <dbReference type="ARBA" id="ARBA00022989"/>
    </source>
</evidence>
<keyword evidence="8" id="KW-1185">Reference proteome</keyword>
<reference evidence="7 8" key="1">
    <citation type="submission" date="2020-06" db="EMBL/GenBank/DDBJ databases">
        <authorList>
            <person name="Li R."/>
            <person name="Bekaert M."/>
        </authorList>
    </citation>
    <scope>NUCLEOTIDE SEQUENCE [LARGE SCALE GENOMIC DNA]</scope>
    <source>
        <strain evidence="8">wild</strain>
    </source>
</reference>
<feature type="transmembrane region" description="Helical" evidence="5">
    <location>
        <begin position="75"/>
        <end position="94"/>
    </location>
</feature>
<keyword evidence="3 5" id="KW-1133">Transmembrane helix</keyword>
<protein>
    <recommendedName>
        <fullName evidence="6">G-protein coupled receptors family 1 profile domain-containing protein</fullName>
    </recommendedName>
</protein>
<evidence type="ECO:0000313" key="7">
    <source>
        <dbReference type="EMBL" id="CAC5391162.1"/>
    </source>
</evidence>
<evidence type="ECO:0000259" key="6">
    <source>
        <dbReference type="PROSITE" id="PS50262"/>
    </source>
</evidence>
<proteinExistence type="predicted"/>
<dbReference type="GO" id="GO:0005886">
    <property type="term" value="C:plasma membrane"/>
    <property type="evidence" value="ECO:0007669"/>
    <property type="project" value="TreeGrafter"/>
</dbReference>
<accession>A0A6J8C650</accession>
<dbReference type="OrthoDB" id="6109442at2759"/>
<dbReference type="PANTHER" id="PTHR23112">
    <property type="entry name" value="G PROTEIN-COUPLED RECEPTOR 157-RELATED"/>
    <property type="match status" value="1"/>
</dbReference>
<evidence type="ECO:0000256" key="2">
    <source>
        <dbReference type="ARBA" id="ARBA00022692"/>
    </source>
</evidence>
<organism evidence="7 8">
    <name type="scientific">Mytilus coruscus</name>
    <name type="common">Sea mussel</name>
    <dbReference type="NCBI Taxonomy" id="42192"/>
    <lineage>
        <taxon>Eukaryota</taxon>
        <taxon>Metazoa</taxon>
        <taxon>Spiralia</taxon>
        <taxon>Lophotrochozoa</taxon>
        <taxon>Mollusca</taxon>
        <taxon>Bivalvia</taxon>
        <taxon>Autobranchia</taxon>
        <taxon>Pteriomorphia</taxon>
        <taxon>Mytilida</taxon>
        <taxon>Mytiloidea</taxon>
        <taxon>Mytilidae</taxon>
        <taxon>Mytilinae</taxon>
        <taxon>Mytilus</taxon>
    </lineage>
</organism>
<dbReference type="InterPro" id="IPR017452">
    <property type="entry name" value="GPCR_Rhodpsn_7TM"/>
</dbReference>
<dbReference type="Gene3D" id="1.20.1070.10">
    <property type="entry name" value="Rhodopsin 7-helix transmembrane proteins"/>
    <property type="match status" value="1"/>
</dbReference>
<feature type="transmembrane region" description="Helical" evidence="5">
    <location>
        <begin position="30"/>
        <end position="54"/>
    </location>
</feature>
<name>A0A6J8C650_MYTCO</name>
<dbReference type="SUPFAM" id="SSF81321">
    <property type="entry name" value="Family A G protein-coupled receptor-like"/>
    <property type="match status" value="1"/>
</dbReference>
<evidence type="ECO:0000313" key="8">
    <source>
        <dbReference type="Proteomes" id="UP000507470"/>
    </source>
</evidence>
<dbReference type="PANTHER" id="PTHR23112:SF0">
    <property type="entry name" value="TRANSMEMBRANE PROTEIN 116"/>
    <property type="match status" value="1"/>
</dbReference>
<keyword evidence="2 5" id="KW-0812">Transmembrane</keyword>
<gene>
    <name evidence="7" type="ORF">MCOR_26187</name>
</gene>
<feature type="transmembrane region" description="Helical" evidence="5">
    <location>
        <begin position="150"/>
        <end position="173"/>
    </location>
</feature>
<evidence type="ECO:0000256" key="4">
    <source>
        <dbReference type="ARBA" id="ARBA00023136"/>
    </source>
</evidence>
<dbReference type="PROSITE" id="PS50262">
    <property type="entry name" value="G_PROTEIN_RECEP_F1_2"/>
    <property type="match status" value="1"/>
</dbReference>
<dbReference type="EMBL" id="CACVKT020004666">
    <property type="protein sequence ID" value="CAC5391162.1"/>
    <property type="molecule type" value="Genomic_DNA"/>
</dbReference>
<feature type="transmembrane region" description="Helical" evidence="5">
    <location>
        <begin position="246"/>
        <end position="267"/>
    </location>
</feature>
<dbReference type="AlphaFoldDB" id="A0A6J8C650"/>
<comment type="subcellular location">
    <subcellularLocation>
        <location evidence="1">Membrane</location>
        <topology evidence="1">Multi-pass membrane protein</topology>
    </subcellularLocation>
</comment>
<feature type="transmembrane region" description="Helical" evidence="5">
    <location>
        <begin position="114"/>
        <end position="138"/>
    </location>
</feature>
<dbReference type="Proteomes" id="UP000507470">
    <property type="component" value="Unassembled WGS sequence"/>
</dbReference>
<evidence type="ECO:0000256" key="1">
    <source>
        <dbReference type="ARBA" id="ARBA00004141"/>
    </source>
</evidence>
<dbReference type="GO" id="GO:0007189">
    <property type="term" value="P:adenylate cyclase-activating G protein-coupled receptor signaling pathway"/>
    <property type="evidence" value="ECO:0007669"/>
    <property type="project" value="TreeGrafter"/>
</dbReference>
<feature type="transmembrane region" description="Helical" evidence="5">
    <location>
        <begin position="193"/>
        <end position="218"/>
    </location>
</feature>
<feature type="transmembrane region" description="Helical" evidence="5">
    <location>
        <begin position="273"/>
        <end position="296"/>
    </location>
</feature>
<feature type="domain" description="G-protein coupled receptors family 1 profile" evidence="6">
    <location>
        <begin position="45"/>
        <end position="293"/>
    </location>
</feature>